<keyword evidence="2" id="KW-1185">Reference proteome</keyword>
<dbReference type="Proteomes" id="UP000054721">
    <property type="component" value="Unassembled WGS sequence"/>
</dbReference>
<protein>
    <submittedName>
        <fullName evidence="1">Uncharacterized protein</fullName>
    </submittedName>
</protein>
<comment type="caution">
    <text evidence="1">The sequence shown here is derived from an EMBL/GenBank/DDBJ whole genome shotgun (WGS) entry which is preliminary data.</text>
</comment>
<organism evidence="1 2">
    <name type="scientific">Trichinella nativa</name>
    <dbReference type="NCBI Taxonomy" id="6335"/>
    <lineage>
        <taxon>Eukaryota</taxon>
        <taxon>Metazoa</taxon>
        <taxon>Ecdysozoa</taxon>
        <taxon>Nematoda</taxon>
        <taxon>Enoplea</taxon>
        <taxon>Dorylaimia</taxon>
        <taxon>Trichinellida</taxon>
        <taxon>Trichinellidae</taxon>
        <taxon>Trichinella</taxon>
    </lineage>
</organism>
<proteinExistence type="predicted"/>
<name>A0A0V1KMR9_9BILA</name>
<evidence type="ECO:0000313" key="1">
    <source>
        <dbReference type="EMBL" id="KRZ48402.1"/>
    </source>
</evidence>
<sequence>MDYPLSGDSTASIMKFRSVRKAADSCSLNLMSMPCRRCFKNKRTNGAQSNAFVCTGTPSYVSTLHEVQPVCLPLNSTSDNKDNKTTESCWWRKQ</sequence>
<dbReference type="AlphaFoldDB" id="A0A0V1KMR9"/>
<gene>
    <name evidence="1" type="ORF">T02_1153</name>
</gene>
<dbReference type="EMBL" id="JYDW01000413">
    <property type="protein sequence ID" value="KRZ48402.1"/>
    <property type="molecule type" value="Genomic_DNA"/>
</dbReference>
<reference evidence="1 2" key="1">
    <citation type="submission" date="2015-05" db="EMBL/GenBank/DDBJ databases">
        <title>Evolution of Trichinella species and genotypes.</title>
        <authorList>
            <person name="Korhonen P.K."/>
            <person name="Edoardo P."/>
            <person name="Giuseppe L.R."/>
            <person name="Gasser R.B."/>
        </authorList>
    </citation>
    <scope>NUCLEOTIDE SEQUENCE [LARGE SCALE GENOMIC DNA]</scope>
    <source>
        <strain evidence="1">ISS10</strain>
    </source>
</reference>
<accession>A0A0V1KMR9</accession>
<evidence type="ECO:0000313" key="2">
    <source>
        <dbReference type="Proteomes" id="UP000054721"/>
    </source>
</evidence>